<dbReference type="InterPro" id="IPR042099">
    <property type="entry name" value="ANL_N_sf"/>
</dbReference>
<dbReference type="Pfam" id="PF13193">
    <property type="entry name" value="AMP-binding_C"/>
    <property type="match status" value="1"/>
</dbReference>
<dbReference type="PANTHER" id="PTHR43201:SF8">
    <property type="entry name" value="ACYL-COA SYNTHETASE FAMILY MEMBER 3"/>
    <property type="match status" value="1"/>
</dbReference>
<evidence type="ECO:0000313" key="4">
    <source>
        <dbReference type="EMBL" id="BBE33968.1"/>
    </source>
</evidence>
<dbReference type="InterPro" id="IPR020845">
    <property type="entry name" value="AMP-binding_CS"/>
</dbReference>
<evidence type="ECO:0000259" key="2">
    <source>
        <dbReference type="Pfam" id="PF00501"/>
    </source>
</evidence>
<dbReference type="Proteomes" id="UP000275727">
    <property type="component" value="Chromosome"/>
</dbReference>
<reference evidence="4 6" key="1">
    <citation type="submission" date="2018-06" db="EMBL/GenBank/DDBJ databases">
        <title>Complete Genome Sequence of the Microcystin-Degrading Bacterium Sphingosinicella microcystinivorans Strain B-9.</title>
        <authorList>
            <person name="Jin H."/>
            <person name="Nishizawa T."/>
            <person name="Guo Y."/>
            <person name="Nishizawa A."/>
            <person name="Park H."/>
            <person name="Kato H."/>
            <person name="Tsuji K."/>
            <person name="Harada K."/>
        </authorList>
    </citation>
    <scope>NUCLEOTIDE SEQUENCE [LARGE SCALE GENOMIC DNA]</scope>
    <source>
        <strain evidence="4 6">B9</strain>
    </source>
</reference>
<dbReference type="Proteomes" id="UP000276029">
    <property type="component" value="Unassembled WGS sequence"/>
</dbReference>
<gene>
    <name evidence="5" type="ORF">DFR51_0594</name>
    <name evidence="4" type="ORF">SmB9_16260</name>
</gene>
<dbReference type="PROSITE" id="PS00455">
    <property type="entry name" value="AMP_BINDING"/>
    <property type="match status" value="1"/>
</dbReference>
<name>A0AAD1D530_SPHMI</name>
<dbReference type="RefSeq" id="WP_121047539.1">
    <property type="nucleotide sequence ID" value="NZ_AP018711.1"/>
</dbReference>
<dbReference type="AlphaFoldDB" id="A0AAD1D530"/>
<sequence>MAENLVAIFLDRQTAFGAKPAIVWRDTPVIDFAGVPAMIGRYRAALTALGVKRGDRVMVKTENSPSFVYTYLAVLASGAIFVPMNAAYTAAEVALLIEDAEPALLVHAAATPVPGQDAAPVKRMTLEPDGSGSLPDLALSLEPDLSIEAVASSDLAAILFTSGTTGRPKGAMLSHGNLSSNVAALHEAWHFSSDDSILHTLPLFHAHGLFVALHLALYNAATLVMLPKFNAADVIQGLGLVSVFMGVPTFYARLLAEPAFDRDVCGTIRLFVSGSAPLLPSVFEAFEARTGHRILERYGMTEALMITSNAYAQEGRIAGTVGYPLPGVSLNVVDADRNRLPAGEVGEIEIKGPNLCAGYWRRPEATAESFYADGFFRTGDTGRKDADGRVTIVGRSKDLIISGGFNVYPAEVEILLAEVAGVVDVAVFGVPHPDFGEAVVAAVTVDGPDFDVAALEAAAAANLARFKQPKAIHVLSELPRNAMGKVVKTELRKRYAESFTSS</sequence>
<dbReference type="EMBL" id="RBWX01000007">
    <property type="protein sequence ID" value="RKS91047.1"/>
    <property type="molecule type" value="Genomic_DNA"/>
</dbReference>
<dbReference type="CDD" id="cd05941">
    <property type="entry name" value="MCS"/>
    <property type="match status" value="1"/>
</dbReference>
<evidence type="ECO:0000313" key="7">
    <source>
        <dbReference type="Proteomes" id="UP000276029"/>
    </source>
</evidence>
<evidence type="ECO:0000259" key="3">
    <source>
        <dbReference type="Pfam" id="PF13193"/>
    </source>
</evidence>
<dbReference type="InterPro" id="IPR045851">
    <property type="entry name" value="AMP-bd_C_sf"/>
</dbReference>
<dbReference type="Gene3D" id="3.30.300.30">
    <property type="match status" value="1"/>
</dbReference>
<dbReference type="GO" id="GO:0006631">
    <property type="term" value="P:fatty acid metabolic process"/>
    <property type="evidence" value="ECO:0007669"/>
    <property type="project" value="TreeGrafter"/>
</dbReference>
<feature type="domain" description="AMP-binding enzyme C-terminal" evidence="3">
    <location>
        <begin position="411"/>
        <end position="485"/>
    </location>
</feature>
<evidence type="ECO:0000313" key="6">
    <source>
        <dbReference type="Proteomes" id="UP000275727"/>
    </source>
</evidence>
<comment type="similarity">
    <text evidence="1">Belongs to the ATP-dependent AMP-binding enzyme family.</text>
</comment>
<dbReference type="KEGG" id="smic:SmB9_16260"/>
<dbReference type="PANTHER" id="PTHR43201">
    <property type="entry name" value="ACYL-COA SYNTHETASE"/>
    <property type="match status" value="1"/>
</dbReference>
<dbReference type="Pfam" id="PF00501">
    <property type="entry name" value="AMP-binding"/>
    <property type="match status" value="1"/>
</dbReference>
<dbReference type="Gene3D" id="3.40.50.12780">
    <property type="entry name" value="N-terminal domain of ligase-like"/>
    <property type="match status" value="1"/>
</dbReference>
<reference evidence="5 7" key="2">
    <citation type="submission" date="2018-10" db="EMBL/GenBank/DDBJ databases">
        <title>Genomic Encyclopedia of Type Strains, Phase IV (KMG-IV): sequencing the most valuable type-strain genomes for metagenomic binning, comparative biology and taxonomic classification.</title>
        <authorList>
            <person name="Goeker M."/>
        </authorList>
    </citation>
    <scope>NUCLEOTIDE SEQUENCE [LARGE SCALE GENOMIC DNA]</scope>
    <source>
        <strain evidence="5 7">DSM 19791</strain>
    </source>
</reference>
<protein>
    <submittedName>
        <fullName evidence="4">Malonyl-CoA synthase</fullName>
    </submittedName>
    <submittedName>
        <fullName evidence="5">Malonyl-CoA/methylmalonyl-CoA synthetase</fullName>
    </submittedName>
</protein>
<organism evidence="4 6">
    <name type="scientific">Sphingosinicella microcystinivorans</name>
    <dbReference type="NCBI Taxonomy" id="335406"/>
    <lineage>
        <taxon>Bacteria</taxon>
        <taxon>Pseudomonadati</taxon>
        <taxon>Pseudomonadota</taxon>
        <taxon>Alphaproteobacteria</taxon>
        <taxon>Sphingomonadales</taxon>
        <taxon>Sphingosinicellaceae</taxon>
        <taxon>Sphingosinicella</taxon>
    </lineage>
</organism>
<keyword evidence="7" id="KW-1185">Reference proteome</keyword>
<evidence type="ECO:0000256" key="1">
    <source>
        <dbReference type="ARBA" id="ARBA00006432"/>
    </source>
</evidence>
<dbReference type="InterPro" id="IPR025110">
    <property type="entry name" value="AMP-bd_C"/>
</dbReference>
<dbReference type="SUPFAM" id="SSF56801">
    <property type="entry name" value="Acetyl-CoA synthetase-like"/>
    <property type="match status" value="1"/>
</dbReference>
<dbReference type="EMBL" id="AP018711">
    <property type="protein sequence ID" value="BBE33968.1"/>
    <property type="molecule type" value="Genomic_DNA"/>
</dbReference>
<dbReference type="GO" id="GO:0031956">
    <property type="term" value="F:medium-chain fatty acid-CoA ligase activity"/>
    <property type="evidence" value="ECO:0007669"/>
    <property type="project" value="TreeGrafter"/>
</dbReference>
<accession>A0AAD1D530</accession>
<dbReference type="InterPro" id="IPR000873">
    <property type="entry name" value="AMP-dep_synth/lig_dom"/>
</dbReference>
<feature type="domain" description="AMP-dependent synthetase/ligase" evidence="2">
    <location>
        <begin position="15"/>
        <end position="360"/>
    </location>
</feature>
<evidence type="ECO:0000313" key="5">
    <source>
        <dbReference type="EMBL" id="RKS91047.1"/>
    </source>
</evidence>
<proteinExistence type="inferred from homology"/>
<dbReference type="NCBIfam" id="NF005702">
    <property type="entry name" value="PRK07514.1"/>
    <property type="match status" value="1"/>
</dbReference>